<proteinExistence type="predicted"/>
<sequence length="181" mass="20695">MDKQASKQASMHACLHACMHVYNPQISHQLFLFNQQQQQQQQQHLYVSIKENLNCHHHELGGGDDGDGDDRRRRRQTESRLFVTDMQHGTCFIIIMSVCQKINDFIMHCAAVVMSAKLGQGINQSVVDLNCVDPFLLQHSFILSNAPFKKLTPTILYNIEIILLLKPNSISSKTWDYLQAT</sequence>
<keyword evidence="2" id="KW-1185">Reference proteome</keyword>
<protein>
    <submittedName>
        <fullName evidence="1">Uncharacterized protein</fullName>
    </submittedName>
</protein>
<accession>A0A1A9WU92</accession>
<dbReference type="EnsemblMetazoa" id="GBRI032338-RA">
    <property type="protein sequence ID" value="GBRI032338-PA"/>
    <property type="gene ID" value="GBRI032338"/>
</dbReference>
<organism evidence="1 2">
    <name type="scientific">Glossina brevipalpis</name>
    <dbReference type="NCBI Taxonomy" id="37001"/>
    <lineage>
        <taxon>Eukaryota</taxon>
        <taxon>Metazoa</taxon>
        <taxon>Ecdysozoa</taxon>
        <taxon>Arthropoda</taxon>
        <taxon>Hexapoda</taxon>
        <taxon>Insecta</taxon>
        <taxon>Pterygota</taxon>
        <taxon>Neoptera</taxon>
        <taxon>Endopterygota</taxon>
        <taxon>Diptera</taxon>
        <taxon>Brachycera</taxon>
        <taxon>Muscomorpha</taxon>
        <taxon>Hippoboscoidea</taxon>
        <taxon>Glossinidae</taxon>
        <taxon>Glossina</taxon>
    </lineage>
</organism>
<evidence type="ECO:0000313" key="2">
    <source>
        <dbReference type="Proteomes" id="UP000091820"/>
    </source>
</evidence>
<evidence type="ECO:0000313" key="1">
    <source>
        <dbReference type="EnsemblMetazoa" id="GBRI032338-PA"/>
    </source>
</evidence>
<reference evidence="1" key="2">
    <citation type="submission" date="2020-05" db="UniProtKB">
        <authorList>
            <consortium name="EnsemblMetazoa"/>
        </authorList>
    </citation>
    <scope>IDENTIFICATION</scope>
    <source>
        <strain evidence="1">IAEA</strain>
    </source>
</reference>
<dbReference type="Proteomes" id="UP000091820">
    <property type="component" value="Unassembled WGS sequence"/>
</dbReference>
<reference evidence="2" key="1">
    <citation type="submission" date="2014-03" db="EMBL/GenBank/DDBJ databases">
        <authorList>
            <person name="Aksoy S."/>
            <person name="Warren W."/>
            <person name="Wilson R.K."/>
        </authorList>
    </citation>
    <scope>NUCLEOTIDE SEQUENCE [LARGE SCALE GENOMIC DNA]</scope>
    <source>
        <strain evidence="2">IAEA</strain>
    </source>
</reference>
<dbReference type="VEuPathDB" id="VectorBase:GBRI032338"/>
<dbReference type="AlphaFoldDB" id="A0A1A9WU92"/>
<name>A0A1A9WU92_9MUSC</name>